<dbReference type="Gene3D" id="3.10.450.50">
    <property type="match status" value="1"/>
</dbReference>
<reference evidence="1 2" key="1">
    <citation type="submission" date="2021-12" db="EMBL/GenBank/DDBJ databases">
        <title>Discovery of the Pendulisporaceae a myxobacterial family with distinct sporulation behavior and unique specialized metabolism.</title>
        <authorList>
            <person name="Garcia R."/>
            <person name="Popoff A."/>
            <person name="Bader C.D."/>
            <person name="Loehr J."/>
            <person name="Walesch S."/>
            <person name="Walt C."/>
            <person name="Boldt J."/>
            <person name="Bunk B."/>
            <person name="Haeckl F.J.F.P.J."/>
            <person name="Gunesch A.P."/>
            <person name="Birkelbach J."/>
            <person name="Nuebel U."/>
            <person name="Pietschmann T."/>
            <person name="Bach T."/>
            <person name="Mueller R."/>
        </authorList>
    </citation>
    <scope>NUCLEOTIDE SEQUENCE [LARGE SCALE GENOMIC DNA]</scope>
    <source>
        <strain evidence="1 2">MSr11954</strain>
    </source>
</reference>
<accession>A0ABZ2LWA0</accession>
<organism evidence="1 2">
    <name type="scientific">Pendulispora albinea</name>
    <dbReference type="NCBI Taxonomy" id="2741071"/>
    <lineage>
        <taxon>Bacteria</taxon>
        <taxon>Pseudomonadati</taxon>
        <taxon>Myxococcota</taxon>
        <taxon>Myxococcia</taxon>
        <taxon>Myxococcales</taxon>
        <taxon>Sorangiineae</taxon>
        <taxon>Pendulisporaceae</taxon>
        <taxon>Pendulispora</taxon>
    </lineage>
</organism>
<evidence type="ECO:0000313" key="1">
    <source>
        <dbReference type="EMBL" id="WXB15204.1"/>
    </source>
</evidence>
<dbReference type="SUPFAM" id="SSF54427">
    <property type="entry name" value="NTF2-like"/>
    <property type="match status" value="1"/>
</dbReference>
<sequence>MSTETSTKNREVVRSLYEDCINRGKGELLVQSFAPDFVGANGERGPEGYAQTIASVKTGTPDVQFRIDDLVATDDKVVVRWSWEGTHTGPFRGFPATHKRITNTGIAIYHFRDGKIVRAWLETDRLGVLQQIGAIPEKLAPAAPPAKP</sequence>
<dbReference type="PANTHER" id="PTHR38436">
    <property type="entry name" value="POLYKETIDE CYCLASE SNOAL-LIKE DOMAIN"/>
    <property type="match status" value="1"/>
</dbReference>
<gene>
    <name evidence="1" type="ORF">LZC94_46220</name>
</gene>
<evidence type="ECO:0000313" key="2">
    <source>
        <dbReference type="Proteomes" id="UP001370348"/>
    </source>
</evidence>
<dbReference type="InterPro" id="IPR009959">
    <property type="entry name" value="Cyclase_SnoaL-like"/>
</dbReference>
<proteinExistence type="predicted"/>
<dbReference type="Proteomes" id="UP001370348">
    <property type="component" value="Chromosome"/>
</dbReference>
<dbReference type="InterPro" id="IPR032710">
    <property type="entry name" value="NTF2-like_dom_sf"/>
</dbReference>
<keyword evidence="2" id="KW-1185">Reference proteome</keyword>
<name>A0ABZ2LWA0_9BACT</name>
<dbReference type="EMBL" id="CP089984">
    <property type="protein sequence ID" value="WXB15204.1"/>
    <property type="molecule type" value="Genomic_DNA"/>
</dbReference>
<protein>
    <submittedName>
        <fullName evidence="1">Ester cyclase</fullName>
    </submittedName>
</protein>
<dbReference type="RefSeq" id="WP_394824829.1">
    <property type="nucleotide sequence ID" value="NZ_CP089984.1"/>
</dbReference>
<dbReference type="Pfam" id="PF07366">
    <property type="entry name" value="SnoaL"/>
    <property type="match status" value="1"/>
</dbReference>
<dbReference type="PANTHER" id="PTHR38436:SF1">
    <property type="entry name" value="ESTER CYCLASE"/>
    <property type="match status" value="1"/>
</dbReference>